<proteinExistence type="predicted"/>
<name>A0A6J4LI42_9BACT</name>
<reference evidence="2" key="1">
    <citation type="submission" date="2020-02" db="EMBL/GenBank/DDBJ databases">
        <authorList>
            <person name="Meier V. D."/>
        </authorList>
    </citation>
    <scope>NUCLEOTIDE SEQUENCE</scope>
    <source>
        <strain evidence="2">AVDCRST_MAG11</strain>
    </source>
</reference>
<feature type="compositionally biased region" description="Basic residues" evidence="1">
    <location>
        <begin position="461"/>
        <end position="475"/>
    </location>
</feature>
<accession>A0A6J4LI42</accession>
<feature type="compositionally biased region" description="Low complexity" evidence="1">
    <location>
        <begin position="769"/>
        <end position="802"/>
    </location>
</feature>
<dbReference type="EMBL" id="CADCTU010000573">
    <property type="protein sequence ID" value="CAA9332945.1"/>
    <property type="molecule type" value="Genomic_DNA"/>
</dbReference>
<feature type="compositionally biased region" description="Basic and acidic residues" evidence="1">
    <location>
        <begin position="549"/>
        <end position="583"/>
    </location>
</feature>
<feature type="compositionally biased region" description="Basic and acidic residues" evidence="1">
    <location>
        <begin position="230"/>
        <end position="252"/>
    </location>
</feature>
<feature type="compositionally biased region" description="Low complexity" evidence="1">
    <location>
        <begin position="330"/>
        <end position="343"/>
    </location>
</feature>
<protein>
    <submittedName>
        <fullName evidence="2">Uncharacterized protein</fullName>
    </submittedName>
</protein>
<feature type="region of interest" description="Disordered" evidence="1">
    <location>
        <begin position="379"/>
        <end position="400"/>
    </location>
</feature>
<feature type="compositionally biased region" description="Basic residues" evidence="1">
    <location>
        <begin position="491"/>
        <end position="501"/>
    </location>
</feature>
<feature type="region of interest" description="Disordered" evidence="1">
    <location>
        <begin position="170"/>
        <end position="271"/>
    </location>
</feature>
<evidence type="ECO:0000313" key="2">
    <source>
        <dbReference type="EMBL" id="CAA9332945.1"/>
    </source>
</evidence>
<feature type="region of interest" description="Disordered" evidence="1">
    <location>
        <begin position="286"/>
        <end position="343"/>
    </location>
</feature>
<feature type="region of interest" description="Disordered" evidence="1">
    <location>
        <begin position="461"/>
        <end position="689"/>
    </location>
</feature>
<feature type="region of interest" description="Disordered" evidence="1">
    <location>
        <begin position="709"/>
        <end position="809"/>
    </location>
</feature>
<sequence length="809" mass="85494">MPQEPLGGREELPREAHVLQLVVRDHARRQLVERVDLGAREGEQDRRVGGDHELRALVDEVAEHRQEAELALRRERRLGLVEQVEAARHETRPEEPEEALPVRVGVEVDAVAPLHVAERRAERPLRQAERVRGPVVARVVGLERRELGEHGRAHLREPLRVAEEVLGAQEEAARRAGAAPGEPHAPGEGARARERRVGGQVVAPDRRQPRGGRDRLEPRRLARPVLADEAGDRRAEGDRARGAHRRNGERVGRGGAGAGRGEGDGEEHGGRPLRVVCCVFGAHRAAGDRRWPPTNKQHATAVRHASADRLPRPRGGGAARPAAPAPPAARPRGGAAAAARRAARPARAAGGGAAGGAAGARGVARGAVGDARRRAAGAVAYGGRAARQHGARGGGGARPARAALRGHAAAGVDGGERRRGAAAAAGAAAARRPGRGVAGGAAAPDLPGHALGAAVDVPLRGARRRGGAHRGPVRARGREVPARRLPAAHAGAHRAGRRPRAARAAPLPARPRGRDRRQVHPPRRGDVRLRAHVRAGGGRVLRGGGARRPPPERRGGGRARLRDGAPRDPRVAAHLLRLPERRAARAQGDARGGAGARDPGRDRGARRAVRAVLGLVREGRHPPRQRGPPVRRERAAGGEGARRLRRGGRRPRGRRGAARGGARRVARFTTEDTEDTENGGDSGASRRGHRVVRAHRRLLACPLCVLRVLRGEPPGPGLRAPPPPRGVRRAPSCGQAAGRLPLPHRPCASPALSPSPPSWRPSPPPPTRSAPRGTPRTGGPTPSSTATRPTRGWSGSRPTPRGRSTRRPS</sequence>
<feature type="compositionally biased region" description="Pro residues" evidence="1">
    <location>
        <begin position="713"/>
        <end position="725"/>
    </location>
</feature>
<feature type="compositionally biased region" description="Basic and acidic residues" evidence="1">
    <location>
        <begin position="261"/>
        <end position="270"/>
    </location>
</feature>
<feature type="compositionally biased region" description="Basic residues" evidence="1">
    <location>
        <begin position="511"/>
        <end position="522"/>
    </location>
</feature>
<feature type="region of interest" description="Disordered" evidence="1">
    <location>
        <begin position="423"/>
        <end position="448"/>
    </location>
</feature>
<feature type="compositionally biased region" description="Basic and acidic residues" evidence="1">
    <location>
        <begin position="204"/>
        <end position="220"/>
    </location>
</feature>
<feature type="compositionally biased region" description="Basic and acidic residues" evidence="1">
    <location>
        <begin position="630"/>
        <end position="642"/>
    </location>
</feature>
<feature type="compositionally biased region" description="Low complexity" evidence="1">
    <location>
        <begin position="170"/>
        <end position="189"/>
    </location>
</feature>
<feature type="compositionally biased region" description="Gly residues" evidence="1">
    <location>
        <begin position="535"/>
        <end position="546"/>
    </location>
</feature>
<evidence type="ECO:0000256" key="1">
    <source>
        <dbReference type="SAM" id="MobiDB-lite"/>
    </source>
</evidence>
<feature type="compositionally biased region" description="Pro residues" evidence="1">
    <location>
        <begin position="753"/>
        <end position="768"/>
    </location>
</feature>
<organism evidence="2">
    <name type="scientific">uncultured Gemmatimonadaceae bacterium</name>
    <dbReference type="NCBI Taxonomy" id="246130"/>
    <lineage>
        <taxon>Bacteria</taxon>
        <taxon>Pseudomonadati</taxon>
        <taxon>Gemmatimonadota</taxon>
        <taxon>Gemmatimonadia</taxon>
        <taxon>Gemmatimonadales</taxon>
        <taxon>Gemmatimonadaceae</taxon>
        <taxon>environmental samples</taxon>
    </lineage>
</organism>
<feature type="compositionally biased region" description="Basic residues" evidence="1">
    <location>
        <begin position="643"/>
        <end position="666"/>
    </location>
</feature>
<dbReference type="AlphaFoldDB" id="A0A6J4LI42"/>
<gene>
    <name evidence="2" type="ORF">AVDCRST_MAG11-2561</name>
</gene>